<dbReference type="AlphaFoldDB" id="A0A3N6P264"/>
<proteinExistence type="predicted"/>
<dbReference type="InterPro" id="IPR039498">
    <property type="entry name" value="NTP_transf_5"/>
</dbReference>
<dbReference type="RefSeq" id="WP_124178916.1">
    <property type="nucleotide sequence ID" value="NZ_REFY01000004.1"/>
</dbReference>
<dbReference type="Pfam" id="PF14907">
    <property type="entry name" value="NTP_transf_5"/>
    <property type="match status" value="1"/>
</dbReference>
<evidence type="ECO:0008006" key="3">
    <source>
        <dbReference type="Google" id="ProtNLM"/>
    </source>
</evidence>
<keyword evidence="2" id="KW-1185">Reference proteome</keyword>
<protein>
    <recommendedName>
        <fullName evidence="3">Nucleotidyltransferase family protein</fullName>
    </recommendedName>
</protein>
<comment type="caution">
    <text evidence="1">The sequence shown here is derived from an EMBL/GenBank/DDBJ whole genome shotgun (WGS) entry which is preliminary data.</text>
</comment>
<name>A0A3N6P264_9EURY</name>
<dbReference type="Proteomes" id="UP000273828">
    <property type="component" value="Unassembled WGS sequence"/>
</dbReference>
<dbReference type="EMBL" id="REFY01000004">
    <property type="protein sequence ID" value="RQG89225.1"/>
    <property type="molecule type" value="Genomic_DNA"/>
</dbReference>
<evidence type="ECO:0000313" key="1">
    <source>
        <dbReference type="EMBL" id="RQG89225.1"/>
    </source>
</evidence>
<organism evidence="1 2">
    <name type="scientific">Natrarchaeobius halalkaliphilus</name>
    <dbReference type="NCBI Taxonomy" id="1679091"/>
    <lineage>
        <taxon>Archaea</taxon>
        <taxon>Methanobacteriati</taxon>
        <taxon>Methanobacteriota</taxon>
        <taxon>Stenosarchaea group</taxon>
        <taxon>Halobacteria</taxon>
        <taxon>Halobacteriales</taxon>
        <taxon>Natrialbaceae</taxon>
        <taxon>Natrarchaeobius</taxon>
    </lineage>
</organism>
<gene>
    <name evidence="1" type="ORF">EA462_12735</name>
</gene>
<sequence>MDQRKTEHRSRDERGRTAERFVVDCVRAAIGNRRGRFDWVDADLEWDRVVALATKHGVSSLIVSAIETHSVQNVPDSHLQTLENRTKYVSQRNLRLFQEVATLSAAFQNEGISAIPYRGPVAGEVIFGSVGRREFGDLDFLVSRESIPDLRSVLLERGYDHQYVLETTGDLTENQRWAYARFSRDYAFVHRTEPFEVELHWRVVSRRFPSTIDLGTVWERRSTLPVAGTDVPVLGHEDRLLMLCVHGTRHRWERLMWLCDVCAYINTQSFDWDTVLERARRHSRERMLYLGLAVADELLGVGLPETVRRAIDRDPVIDSLTSHVRNRLFDEATYWHLDTKRYQARTLDRRRDRVAFWIKGAIEPDRGEIELLSLPRPLVPLYSLVRCFRIGRATLNRLLTPTKCGEKRNE</sequence>
<evidence type="ECO:0000313" key="2">
    <source>
        <dbReference type="Proteomes" id="UP000273828"/>
    </source>
</evidence>
<accession>A0A3N6P264</accession>
<dbReference type="OrthoDB" id="342621at2157"/>
<reference evidence="1 2" key="1">
    <citation type="submission" date="2018-10" db="EMBL/GenBank/DDBJ databases">
        <title>Natrarchaeobius chitinivorans gen. nov., sp. nov., and Natrarchaeobius haloalkaliphilus sp. nov., alkaliphilic, chitin-utilizing haloarchaea from hypersaline alkaline lakes.</title>
        <authorList>
            <person name="Sorokin D.Y."/>
            <person name="Elcheninov A.G."/>
            <person name="Kostrikina N.A."/>
            <person name="Bale N.J."/>
            <person name="Sinninghe Damste J.S."/>
            <person name="Khijniak T.V."/>
            <person name="Kublanov I.V."/>
            <person name="Toshchakov S.V."/>
        </authorList>
    </citation>
    <scope>NUCLEOTIDE SEQUENCE [LARGE SCALE GENOMIC DNA]</scope>
    <source>
        <strain evidence="1 2">AArcht-Sl</strain>
    </source>
</reference>